<evidence type="ECO:0000256" key="3">
    <source>
        <dbReference type="ARBA" id="ARBA00022679"/>
    </source>
</evidence>
<dbReference type="EMBL" id="VTUW01000027">
    <property type="protein sequence ID" value="KAA1186342.1"/>
    <property type="molecule type" value="Genomic_DNA"/>
</dbReference>
<keyword evidence="10" id="KW-1185">Reference proteome</keyword>
<keyword evidence="2" id="KW-0762">Sugar transport</keyword>
<dbReference type="PANTHER" id="PTHR34382:SF7">
    <property type="entry name" value="PTS SYSTEM N,N'-DIACETYLCHITOBIOSE-SPECIFIC EIIA COMPONENT"/>
    <property type="match status" value="1"/>
</dbReference>
<evidence type="ECO:0000256" key="6">
    <source>
        <dbReference type="PIRSR" id="PIRSR000699-2"/>
    </source>
</evidence>
<dbReference type="CDD" id="cd00215">
    <property type="entry name" value="PTS_IIA_lac"/>
    <property type="match status" value="1"/>
</dbReference>
<dbReference type="EMBL" id="LJCS01000005">
    <property type="protein sequence ID" value="KOY63432.1"/>
    <property type="molecule type" value="Genomic_DNA"/>
</dbReference>
<gene>
    <name evidence="9" type="ORF">AM629_03765</name>
    <name evidence="8" type="ORF">F0L16_14030</name>
</gene>
<comment type="caution">
    <text evidence="8">The sequence shown here is derived from an EMBL/GenBank/DDBJ whole genome shotgun (WGS) entry which is preliminary data.</text>
</comment>
<accession>A0A5B0WHI2</accession>
<dbReference type="GO" id="GO:0009401">
    <property type="term" value="P:phosphoenolpyruvate-dependent sugar phosphotransferase system"/>
    <property type="evidence" value="ECO:0007669"/>
    <property type="project" value="UniProtKB-KW"/>
</dbReference>
<feature type="binding site" evidence="6">
    <location>
        <position position="78"/>
    </location>
    <ligand>
        <name>Mg(2+)</name>
        <dbReference type="ChEBI" id="CHEBI:18420"/>
        <note>ligand shared between all trimeric partners</note>
    </ligand>
</feature>
<reference evidence="9 10" key="1">
    <citation type="submission" date="2015-09" db="EMBL/GenBank/DDBJ databases">
        <title>Draft genome sequence and assembly of Photorhabdus sp. VMG, a bacterial symbiont associated with Heterorhabditis zealandica.</title>
        <authorList>
            <person name="Naidoo S."/>
            <person name="Featherston J."/>
            <person name="Mothupi B."/>
            <person name="Gray V.M."/>
        </authorList>
    </citation>
    <scope>NUCLEOTIDE SEQUENCE [LARGE SCALE GENOMIC DNA]</scope>
    <source>
        <strain evidence="9 10">VMG</strain>
    </source>
</reference>
<dbReference type="InterPro" id="IPR003188">
    <property type="entry name" value="PTS_IIA_lac/cel"/>
</dbReference>
<evidence type="ECO:0000256" key="7">
    <source>
        <dbReference type="PROSITE-ProRule" id="PRU00418"/>
    </source>
</evidence>
<dbReference type="PANTHER" id="PTHR34382">
    <property type="entry name" value="PTS SYSTEM N,N'-DIACETYLCHITOBIOSE-SPECIFIC EIIA COMPONENT"/>
    <property type="match status" value="1"/>
</dbReference>
<dbReference type="Gene3D" id="1.20.58.80">
    <property type="entry name" value="Phosphotransferase system, lactose/cellobiose-type IIA subunit"/>
    <property type="match status" value="1"/>
</dbReference>
<evidence type="ECO:0000256" key="4">
    <source>
        <dbReference type="ARBA" id="ARBA00022683"/>
    </source>
</evidence>
<dbReference type="InterPro" id="IPR036542">
    <property type="entry name" value="PTS_IIA_lac/cel_sf"/>
</dbReference>
<keyword evidence="6" id="KW-0460">Magnesium</keyword>
<dbReference type="GO" id="GO:0016740">
    <property type="term" value="F:transferase activity"/>
    <property type="evidence" value="ECO:0007669"/>
    <property type="project" value="UniProtKB-KW"/>
</dbReference>
<sequence>MDLEQTIIELLVHAGSARSNALMALQHARNGDFQAAQALMVESQQAIRKAHTIQTTLIGQDEGCNKLPVNLITIHAQDHLMNAMVIQDLAGDMIELYRRIPLEKNI</sequence>
<dbReference type="STRING" id="880156.AM629_03765"/>
<dbReference type="SUPFAM" id="SSF46973">
    <property type="entry name" value="Enzyme IIa from lactose specific PTS, IIa-lac"/>
    <property type="match status" value="1"/>
</dbReference>
<dbReference type="Proteomes" id="UP000037727">
    <property type="component" value="Unassembled WGS sequence"/>
</dbReference>
<dbReference type="PIRSF" id="PIRSF000699">
    <property type="entry name" value="PTS_IILac_III"/>
    <property type="match status" value="1"/>
</dbReference>
<protein>
    <submittedName>
        <fullName evidence="9">Molecular chaperone TorD</fullName>
    </submittedName>
    <submittedName>
        <fullName evidence="8">PTS lactose/cellobiose transporter subunit IIA</fullName>
    </submittedName>
</protein>
<feature type="active site" description="Tele-phosphohistidine intermediate" evidence="5">
    <location>
        <position position="75"/>
    </location>
</feature>
<evidence type="ECO:0000313" key="9">
    <source>
        <dbReference type="EMBL" id="KOY63432.1"/>
    </source>
</evidence>
<evidence type="ECO:0000256" key="1">
    <source>
        <dbReference type="ARBA" id="ARBA00022448"/>
    </source>
</evidence>
<evidence type="ECO:0000256" key="2">
    <source>
        <dbReference type="ARBA" id="ARBA00022597"/>
    </source>
</evidence>
<feature type="modified residue" description="Phosphohistidine; by HPr" evidence="7">
    <location>
        <position position="75"/>
    </location>
</feature>
<comment type="cofactor">
    <cofactor evidence="6">
        <name>Mg(2+)</name>
        <dbReference type="ChEBI" id="CHEBI:18420"/>
    </cofactor>
    <text evidence="6">Binds 1 Mg(2+) ion per trimer.</text>
</comment>
<keyword evidence="6" id="KW-0479">Metal-binding</keyword>
<organism evidence="8 11">
    <name type="scientific">Photorhabdus heterorhabditis</name>
    <dbReference type="NCBI Taxonomy" id="880156"/>
    <lineage>
        <taxon>Bacteria</taxon>
        <taxon>Pseudomonadati</taxon>
        <taxon>Pseudomonadota</taxon>
        <taxon>Gammaproteobacteria</taxon>
        <taxon>Enterobacterales</taxon>
        <taxon>Morganellaceae</taxon>
        <taxon>Photorhabdus</taxon>
    </lineage>
</organism>
<dbReference type="AlphaFoldDB" id="A0A5B0WHI2"/>
<keyword evidence="4" id="KW-0598">Phosphotransferase system</keyword>
<evidence type="ECO:0000313" key="10">
    <source>
        <dbReference type="Proteomes" id="UP000037727"/>
    </source>
</evidence>
<proteinExistence type="predicted"/>
<dbReference type="Proteomes" id="UP000322184">
    <property type="component" value="Unassembled WGS sequence"/>
</dbReference>
<dbReference type="Pfam" id="PF02255">
    <property type="entry name" value="PTS_IIA"/>
    <property type="match status" value="1"/>
</dbReference>
<dbReference type="GO" id="GO:0046872">
    <property type="term" value="F:metal ion binding"/>
    <property type="evidence" value="ECO:0007669"/>
    <property type="project" value="UniProtKB-KW"/>
</dbReference>
<dbReference type="PROSITE" id="PS51095">
    <property type="entry name" value="PTS_EIIA_TYPE_3"/>
    <property type="match status" value="1"/>
</dbReference>
<keyword evidence="3" id="KW-0808">Transferase</keyword>
<name>A0A5B0WHI2_9GAMM</name>
<reference evidence="8 11" key="2">
    <citation type="submission" date="2019-09" db="EMBL/GenBank/DDBJ databases">
        <title>Whole genome sequence of Photorhabdus heterorhabditis strain ETL (Enterobacteriales: Enterobacteriaceae) a bacterial symbiont of Heterorhabditis zealandica strain ETL (Rhabditida: Heterorhabditidae).</title>
        <authorList>
            <person name="Lulamba T.E."/>
            <person name="Serepa-Dlamini M.H."/>
        </authorList>
    </citation>
    <scope>NUCLEOTIDE SEQUENCE [LARGE SCALE GENOMIC DNA]</scope>
    <source>
        <strain evidence="8 11">ETL</strain>
    </source>
</reference>
<evidence type="ECO:0000256" key="5">
    <source>
        <dbReference type="PIRSR" id="PIRSR000699-1"/>
    </source>
</evidence>
<evidence type="ECO:0000313" key="11">
    <source>
        <dbReference type="Proteomes" id="UP000322184"/>
    </source>
</evidence>
<evidence type="ECO:0000313" key="8">
    <source>
        <dbReference type="EMBL" id="KAA1186342.1"/>
    </source>
</evidence>
<keyword evidence="1" id="KW-0813">Transport</keyword>
<dbReference type="OrthoDB" id="350602at2"/>
<dbReference type="RefSeq" id="WP_054476271.1">
    <property type="nucleotide sequence ID" value="NZ_CAWMRL010000005.1"/>
</dbReference>